<dbReference type="PRINTS" id="PR00207">
    <property type="entry name" value="FLAGELLIN"/>
</dbReference>
<dbReference type="AlphaFoldDB" id="A0A7W6PQG7"/>
<evidence type="ECO:0000313" key="7">
    <source>
        <dbReference type="Proteomes" id="UP000519897"/>
    </source>
</evidence>
<dbReference type="GO" id="GO:0009288">
    <property type="term" value="C:bacterial-type flagellum"/>
    <property type="evidence" value="ECO:0007669"/>
    <property type="project" value="UniProtKB-SubCell"/>
</dbReference>
<dbReference type="RefSeq" id="WP_246251457.1">
    <property type="nucleotide sequence ID" value="NZ_CP049250.1"/>
</dbReference>
<dbReference type="EMBL" id="JACIEC010000001">
    <property type="protein sequence ID" value="MBB4142904.1"/>
    <property type="molecule type" value="Genomic_DNA"/>
</dbReference>
<accession>A0A7W6PQG7</accession>
<dbReference type="PANTHER" id="PTHR42792:SF2">
    <property type="entry name" value="FLAGELLIN"/>
    <property type="match status" value="1"/>
</dbReference>
<keyword evidence="6" id="KW-0966">Cell projection</keyword>
<dbReference type="Proteomes" id="UP000519897">
    <property type="component" value="Unassembled WGS sequence"/>
</dbReference>
<feature type="domain" description="Flagellin N-terminal" evidence="4">
    <location>
        <begin position="4"/>
        <end position="135"/>
    </location>
</feature>
<dbReference type="Pfam" id="PF00700">
    <property type="entry name" value="Flagellin_C"/>
    <property type="match status" value="1"/>
</dbReference>
<dbReference type="PANTHER" id="PTHR42792">
    <property type="entry name" value="FLAGELLIN"/>
    <property type="match status" value="1"/>
</dbReference>
<dbReference type="InterPro" id="IPR046358">
    <property type="entry name" value="Flagellin_C"/>
</dbReference>
<proteinExistence type="inferred from homology"/>
<evidence type="ECO:0000259" key="4">
    <source>
        <dbReference type="Pfam" id="PF00669"/>
    </source>
</evidence>
<dbReference type="InterPro" id="IPR001492">
    <property type="entry name" value="Flagellin"/>
</dbReference>
<reference evidence="6 7" key="1">
    <citation type="submission" date="2020-08" db="EMBL/GenBank/DDBJ databases">
        <title>Genomic Encyclopedia of Type Strains, Phase IV (KMG-IV): sequencing the most valuable type-strain genomes for metagenomic binning, comparative biology and taxonomic classification.</title>
        <authorList>
            <person name="Goeker M."/>
        </authorList>
    </citation>
    <scope>NUCLEOTIDE SEQUENCE [LARGE SCALE GENOMIC DNA]</scope>
    <source>
        <strain evidence="6 7">DSM 29514</strain>
    </source>
</reference>
<dbReference type="InterPro" id="IPR001029">
    <property type="entry name" value="Flagellin_N"/>
</dbReference>
<organism evidence="6 7">
    <name type="scientific">Rhizobium rhizoryzae</name>
    <dbReference type="NCBI Taxonomy" id="451876"/>
    <lineage>
        <taxon>Bacteria</taxon>
        <taxon>Pseudomonadati</taxon>
        <taxon>Pseudomonadota</taxon>
        <taxon>Alphaproteobacteria</taxon>
        <taxon>Hyphomicrobiales</taxon>
        <taxon>Rhizobiaceae</taxon>
        <taxon>Rhizobium/Agrobacterium group</taxon>
        <taxon>Rhizobium</taxon>
    </lineage>
</organism>
<keyword evidence="7" id="KW-1185">Reference proteome</keyword>
<keyword evidence="6" id="KW-0969">Cilium</keyword>
<evidence type="ECO:0000259" key="5">
    <source>
        <dbReference type="Pfam" id="PF00700"/>
    </source>
</evidence>
<evidence type="ECO:0000256" key="3">
    <source>
        <dbReference type="RuleBase" id="RU362073"/>
    </source>
</evidence>
<dbReference type="GO" id="GO:0005198">
    <property type="term" value="F:structural molecule activity"/>
    <property type="evidence" value="ECO:0007669"/>
    <property type="project" value="UniProtKB-UniRule"/>
</dbReference>
<dbReference type="Gene3D" id="1.20.1330.10">
    <property type="entry name" value="f41 fragment of flagellin, N-terminal domain"/>
    <property type="match status" value="2"/>
</dbReference>
<keyword evidence="6" id="KW-0282">Flagellum</keyword>
<keyword evidence="2 3" id="KW-0975">Bacterial flagellum</keyword>
<comment type="subcellular location">
    <subcellularLocation>
        <location evidence="3">Secreted</location>
    </subcellularLocation>
    <subcellularLocation>
        <location evidence="3">Bacterial flagellum</location>
    </subcellularLocation>
</comment>
<comment type="function">
    <text evidence="3">Flagellin is the subunit protein which polymerizes to form the filaments of bacterial flagella.</text>
</comment>
<gene>
    <name evidence="6" type="ORF">GGQ72_001403</name>
</gene>
<dbReference type="SUPFAM" id="SSF64518">
    <property type="entry name" value="Phase 1 flagellin"/>
    <property type="match status" value="1"/>
</dbReference>
<keyword evidence="3" id="KW-0964">Secreted</keyword>
<protein>
    <recommendedName>
        <fullName evidence="3">Flagellin</fullName>
    </recommendedName>
</protein>
<comment type="caution">
    <text evidence="6">The sequence shown here is derived from an EMBL/GenBank/DDBJ whole genome shotgun (WGS) entry which is preliminary data.</text>
</comment>
<evidence type="ECO:0000313" key="6">
    <source>
        <dbReference type="EMBL" id="MBB4142904.1"/>
    </source>
</evidence>
<sequence length="617" mass="66272">MVSILTNSSAIAALQTLRSLTSHLDETQQNISSGLRIGEASDNAAYWSIATTMRSDNKSLSAVHDALGLSAAIIDTAYAGLNSVIDILGEFSAKLVASKQDGVDKGKVQKELDQLKQAVTGIANSASFNGQNWLKTDLSDIFDPNVTRTSLVASTTRNGAGDFATQMLDFSLADVSLFNSTGGGLLQRDPRDVNTIGGIRSFDPDPSYDATPYIQESGEDGWMFPVSAGPRYAGFSFDFPAKDGLDFSVPGAEIQFDLILDQEASNPYGSTGTTGNLQEIPGPFSPGVPFTGITITKADVDASLGVSVGGIVKTNTEFAKVLNDKLNTLGASVSADGIMPDPTNDKRYIHDPEHMAIWSLELHGPGSYIEIANLTTTNIGTGGLVEKSRYGQRGSGKVLDFKSFQLGKVGDTEEGVRVDFKFSINGQPATSHSFDRAYVNTLLNRDDGRVETADDMVTLLKSLLDADWKLVIEAASPNEIIIKSDPDFDRETGYGSSLAFSNIRVNIEPIPSLNFLSIDVAEHPESVDAYITYMNTATQRIIDGTSSLGALRSRVDRQTDFVQSLMDANTSGIGTLVDADMNHESTRLKALQVQQQLSIQALQIANSQQQSILQLFN</sequence>
<name>A0A7W6PQG7_9HYPH</name>
<comment type="similarity">
    <text evidence="1 3">Belongs to the bacterial flagellin family.</text>
</comment>
<dbReference type="Pfam" id="PF00669">
    <property type="entry name" value="Flagellin_N"/>
    <property type="match status" value="1"/>
</dbReference>
<feature type="domain" description="Flagellin C-terminal" evidence="5">
    <location>
        <begin position="532"/>
        <end position="616"/>
    </location>
</feature>
<dbReference type="GO" id="GO:0005576">
    <property type="term" value="C:extracellular region"/>
    <property type="evidence" value="ECO:0007669"/>
    <property type="project" value="UniProtKB-SubCell"/>
</dbReference>
<evidence type="ECO:0000256" key="1">
    <source>
        <dbReference type="ARBA" id="ARBA00005709"/>
    </source>
</evidence>
<evidence type="ECO:0000256" key="2">
    <source>
        <dbReference type="ARBA" id="ARBA00023143"/>
    </source>
</evidence>